<reference evidence="2 3" key="1">
    <citation type="submission" date="2018-03" db="EMBL/GenBank/DDBJ databases">
        <title>Genomic Encyclopedia of Archaeal and Bacterial Type Strains, Phase II (KMG-II): from individual species to whole genera.</title>
        <authorList>
            <person name="Goeker M."/>
        </authorList>
    </citation>
    <scope>NUCLEOTIDE SEQUENCE [LARGE SCALE GENOMIC DNA]</scope>
    <source>
        <strain evidence="2 3">DSM 28229</strain>
    </source>
</reference>
<feature type="transmembrane region" description="Helical" evidence="1">
    <location>
        <begin position="186"/>
        <end position="206"/>
    </location>
</feature>
<keyword evidence="1" id="KW-0472">Membrane</keyword>
<dbReference type="Proteomes" id="UP000245535">
    <property type="component" value="Unassembled WGS sequence"/>
</dbReference>
<feature type="transmembrane region" description="Helical" evidence="1">
    <location>
        <begin position="136"/>
        <end position="156"/>
    </location>
</feature>
<keyword evidence="3" id="KW-1185">Reference proteome</keyword>
<feature type="transmembrane region" description="Helical" evidence="1">
    <location>
        <begin position="6"/>
        <end position="28"/>
    </location>
</feature>
<keyword evidence="1" id="KW-1133">Transmembrane helix</keyword>
<dbReference type="InterPro" id="IPR005625">
    <property type="entry name" value="PepSY-ass_TM"/>
</dbReference>
<evidence type="ECO:0000313" key="2">
    <source>
        <dbReference type="EMBL" id="PWJ41773.1"/>
    </source>
</evidence>
<protein>
    <submittedName>
        <fullName evidence="2">Putative iron-regulated membrane protein</fullName>
    </submittedName>
</protein>
<comment type="caution">
    <text evidence="2">The sequence shown here is derived from an EMBL/GenBank/DDBJ whole genome shotgun (WGS) entry which is preliminary data.</text>
</comment>
<evidence type="ECO:0000256" key="1">
    <source>
        <dbReference type="SAM" id="Phobius"/>
    </source>
</evidence>
<organism evidence="2 3">
    <name type="scientific">Sediminitomix flava</name>
    <dbReference type="NCBI Taxonomy" id="379075"/>
    <lineage>
        <taxon>Bacteria</taxon>
        <taxon>Pseudomonadati</taxon>
        <taxon>Bacteroidota</taxon>
        <taxon>Cytophagia</taxon>
        <taxon>Cytophagales</taxon>
        <taxon>Flammeovirgaceae</taxon>
        <taxon>Sediminitomix</taxon>
    </lineage>
</organism>
<proteinExistence type="predicted"/>
<name>A0A315Z9P0_SEDFL</name>
<feature type="transmembrane region" description="Helical" evidence="1">
    <location>
        <begin position="350"/>
        <end position="372"/>
    </location>
</feature>
<dbReference type="PANTHER" id="PTHR34219:SF3">
    <property type="entry name" value="BLL7967 PROTEIN"/>
    <property type="match status" value="1"/>
</dbReference>
<accession>A0A315Z9P0</accession>
<keyword evidence="1" id="KW-0812">Transmembrane</keyword>
<evidence type="ECO:0000313" key="3">
    <source>
        <dbReference type="Proteomes" id="UP000245535"/>
    </source>
</evidence>
<dbReference type="PANTHER" id="PTHR34219">
    <property type="entry name" value="IRON-REGULATED INNER MEMBRANE PROTEIN-RELATED"/>
    <property type="match status" value="1"/>
</dbReference>
<gene>
    <name evidence="2" type="ORF">BC781_10323</name>
</gene>
<dbReference type="Pfam" id="PF03929">
    <property type="entry name" value="PepSY_TM"/>
    <property type="match status" value="1"/>
</dbReference>
<dbReference type="EMBL" id="QGDO01000003">
    <property type="protein sequence ID" value="PWJ41773.1"/>
    <property type="molecule type" value="Genomic_DNA"/>
</dbReference>
<dbReference type="AlphaFoldDB" id="A0A315Z9P0"/>
<sequence>MSMSHLWLGLLSSIVLIVVCFSGAMFAFKKQITELLNYSVVFNKDRELKEWVKPDAIINDFTRNGLEVISIDYPADFNRNIFVSYQNKGSNKKESIYIHPSNGEVIGKKYVSTTHFFQTVKTLHKNLFLGEVGKQIVGISVFIFVFLLFSGIVLWFPKNKRQLKTNLKVKWSAKLPRVIYDLHKVIGFYFLFPLVFISITGLYIAYPWVKSTILVSLGGQPVLNISNKEDVQHKLSDTFASFLEESMNIQHKEKGSQSISIDPLLKDVNQRLAYNGSTSIALAVNDKTEIEITKIKQEGLMNLIVPDQIIYNQKGEFKKAILFSDLTIADQFKTVSLPLHTGEIFGLSGVIFYFIVTMVGCSLPITGLLIWLRKL</sequence>